<feature type="signal peptide" evidence="2">
    <location>
        <begin position="1"/>
        <end position="25"/>
    </location>
</feature>
<gene>
    <name evidence="3" type="ORF">US42_C0012G0004</name>
</gene>
<evidence type="ECO:0000313" key="3">
    <source>
        <dbReference type="EMBL" id="KKQ27233.1"/>
    </source>
</evidence>
<keyword evidence="2" id="KW-0732">Signal</keyword>
<keyword evidence="1" id="KW-0472">Membrane</keyword>
<protein>
    <submittedName>
        <fullName evidence="3">Uncharacterized protein</fullName>
    </submittedName>
</protein>
<proteinExistence type="predicted"/>
<evidence type="ECO:0000256" key="2">
    <source>
        <dbReference type="SAM" id="SignalP"/>
    </source>
</evidence>
<reference evidence="3 4" key="1">
    <citation type="journal article" date="2015" name="Nature">
        <title>rRNA introns, odd ribosomes, and small enigmatic genomes across a large radiation of phyla.</title>
        <authorList>
            <person name="Brown C.T."/>
            <person name="Hug L.A."/>
            <person name="Thomas B.C."/>
            <person name="Sharon I."/>
            <person name="Castelle C.J."/>
            <person name="Singh A."/>
            <person name="Wilkins M.J."/>
            <person name="Williams K.H."/>
            <person name="Banfield J.F."/>
        </authorList>
    </citation>
    <scope>NUCLEOTIDE SEQUENCE [LARGE SCALE GENOMIC DNA]</scope>
</reference>
<feature type="transmembrane region" description="Helical" evidence="1">
    <location>
        <begin position="153"/>
        <end position="175"/>
    </location>
</feature>
<sequence length="177" mass="19179">MSKKFIVGSVLSLLVILLGVGNVFAASTTTDEFAEAKNLINQKISCAELSQDQLEKIGDYVMEQMAPGAAHTQMEQMMGGEGTESLRQAHIFMARRWYCGDAAGFGMMGMMTGGYPGTWNQAGVRQGMMGTVGSGFGMMNNWNYGVGLNGWQAILYILGIVFFVGGIASFIKYLVRK</sequence>
<feature type="chain" id="PRO_5002532227" evidence="2">
    <location>
        <begin position="26"/>
        <end position="177"/>
    </location>
</feature>
<accession>A0A0G0G804</accession>
<dbReference type="EMBL" id="LBSX01000012">
    <property type="protein sequence ID" value="KKQ27233.1"/>
    <property type="molecule type" value="Genomic_DNA"/>
</dbReference>
<keyword evidence="1" id="KW-1133">Transmembrane helix</keyword>
<dbReference type="Proteomes" id="UP000034849">
    <property type="component" value="Unassembled WGS sequence"/>
</dbReference>
<comment type="caution">
    <text evidence="3">The sequence shown here is derived from an EMBL/GenBank/DDBJ whole genome shotgun (WGS) entry which is preliminary data.</text>
</comment>
<dbReference type="AlphaFoldDB" id="A0A0G0G804"/>
<organism evidence="3 4">
    <name type="scientific">Candidatus Magasanikbacteria bacterium GW2011_GWC2_37_14</name>
    <dbReference type="NCBI Taxonomy" id="1619046"/>
    <lineage>
        <taxon>Bacteria</taxon>
        <taxon>Candidatus Magasanikiibacteriota</taxon>
    </lineage>
</organism>
<evidence type="ECO:0000313" key="4">
    <source>
        <dbReference type="Proteomes" id="UP000034849"/>
    </source>
</evidence>
<evidence type="ECO:0000256" key="1">
    <source>
        <dbReference type="SAM" id="Phobius"/>
    </source>
</evidence>
<keyword evidence="1" id="KW-0812">Transmembrane</keyword>
<dbReference type="STRING" id="1619046.US42_C0012G0004"/>
<name>A0A0G0G804_9BACT</name>